<evidence type="ECO:0000256" key="6">
    <source>
        <dbReference type="SAM" id="MobiDB-lite"/>
    </source>
</evidence>
<evidence type="ECO:0000313" key="8">
    <source>
        <dbReference type="EMBL" id="KAK9811064.1"/>
    </source>
</evidence>
<gene>
    <name evidence="8" type="ORF">WJX73_010498</name>
</gene>
<organism evidence="8 9">
    <name type="scientific">Symbiochloris irregularis</name>
    <dbReference type="NCBI Taxonomy" id="706552"/>
    <lineage>
        <taxon>Eukaryota</taxon>
        <taxon>Viridiplantae</taxon>
        <taxon>Chlorophyta</taxon>
        <taxon>core chlorophytes</taxon>
        <taxon>Trebouxiophyceae</taxon>
        <taxon>Trebouxiales</taxon>
        <taxon>Trebouxiaceae</taxon>
        <taxon>Symbiochloris</taxon>
    </lineage>
</organism>
<dbReference type="Pfam" id="PF09088">
    <property type="entry name" value="MIF4G_like"/>
    <property type="match status" value="1"/>
</dbReference>
<dbReference type="InterPro" id="IPR015174">
    <property type="entry name" value="MIF4G-like_typ-2"/>
</dbReference>
<dbReference type="Pfam" id="PF09090">
    <property type="entry name" value="MIF4G_like_2"/>
    <property type="match status" value="1"/>
</dbReference>
<protein>
    <recommendedName>
        <fullName evidence="7">MIF4G domain-containing protein</fullName>
    </recommendedName>
</protein>
<sequence length="838" mass="90254">MPPYRGPPPDGRGQKRRREDEIYQPDMSRKDSILTMIIGVADVSEADAATPQDRERAVGSTARRLAKLLDRETELIRQTVLDCAVELSTKTMVYATLIGLLNGDHNNFVAGFVKAAEQDFDQALARVDINRSRMLLRFFAALTAVHVLRPTTVLAALQSIIDAARGFAESGTEARLWQPYADFLVGSVLMALPWGGSELSASATDQLDLLFSCIQGYLEARLIKYQPGLQPFARPLDDADTAAQSDSGGASFLPVVWEAVNGMRSSGNWSCAAIKRVTWEEFEAQLAESDPHELAPLGIPAHPPGVPTEAPPAVAAAALLDAFPPRGSIALLPREQTHGSKSDIDHLIMEQYILDTIHYFDGDRVACARKLALGLPIKDAVEGQLAEVLFSQMLCLPQPHFRAVAYSALMVDVCKLLTKFARPMSACIRECFMRMGAFDPQLRGRLAEWLALHLANFDFMWPWDRWSHVIGAPSHDPQRRFVMATLSHLVRLSYLDKVSGGVPSQFASLLPANPVVAEGTAQAPQANGSAAASADVDMADANGTDGEKMAVHQVLEKIKQKTSSPALLEWIKQTEHEASSPLANPHGRLHACAKALFLAGSKSLTHSDTYLQRYRKLMHALLADVSAEETDAAGFAGMALTAWRASPQRALHTLAKLLSLDVVPADAVVRWAFASPELLTLQDGIQNDVAWDAVDEAVGHVIEVHKAALLGSEAATAQVAGAAAATAEAAELGEHMEADAEDVAAKQAAAAQATTDSEAVSTAATLALEQAAALQKATLLLVFEQFVRVLTDGKAALSEAGEGTAEALQQDNSRAINDDSYCIINLLVGLYSHARAKR</sequence>
<name>A0AAW1PT70_9CHLO</name>
<evidence type="ECO:0000256" key="3">
    <source>
        <dbReference type="ARBA" id="ARBA00022664"/>
    </source>
</evidence>
<dbReference type="GO" id="GO:0000184">
    <property type="term" value="P:nuclear-transcribed mRNA catabolic process, nonsense-mediated decay"/>
    <property type="evidence" value="ECO:0007669"/>
    <property type="project" value="TreeGrafter"/>
</dbReference>
<dbReference type="AlphaFoldDB" id="A0AAW1PT70"/>
<dbReference type="Gene3D" id="1.25.40.180">
    <property type="match status" value="3"/>
</dbReference>
<dbReference type="GO" id="GO:0008380">
    <property type="term" value="P:RNA splicing"/>
    <property type="evidence" value="ECO:0007669"/>
    <property type="project" value="UniProtKB-KW"/>
</dbReference>
<dbReference type="PANTHER" id="PTHR12412">
    <property type="entry name" value="CAP BINDING PROTEIN"/>
    <property type="match status" value="1"/>
</dbReference>
<dbReference type="GO" id="GO:0005846">
    <property type="term" value="C:nuclear cap binding complex"/>
    <property type="evidence" value="ECO:0007669"/>
    <property type="project" value="InterPro"/>
</dbReference>
<dbReference type="Pfam" id="PF02854">
    <property type="entry name" value="MIF4G"/>
    <property type="match status" value="1"/>
</dbReference>
<dbReference type="SMART" id="SM00543">
    <property type="entry name" value="MIF4G"/>
    <property type="match status" value="1"/>
</dbReference>
<evidence type="ECO:0000256" key="5">
    <source>
        <dbReference type="ARBA" id="ARBA00023242"/>
    </source>
</evidence>
<dbReference type="GO" id="GO:0005634">
    <property type="term" value="C:nucleus"/>
    <property type="evidence" value="ECO:0007669"/>
    <property type="project" value="UniProtKB-SubCell"/>
</dbReference>
<dbReference type="PANTHER" id="PTHR12412:SF2">
    <property type="entry name" value="NUCLEAR CAP-BINDING PROTEIN SUBUNIT 1"/>
    <property type="match status" value="1"/>
</dbReference>
<evidence type="ECO:0000313" key="9">
    <source>
        <dbReference type="Proteomes" id="UP001465755"/>
    </source>
</evidence>
<dbReference type="GO" id="GO:0003729">
    <property type="term" value="F:mRNA binding"/>
    <property type="evidence" value="ECO:0007669"/>
    <property type="project" value="TreeGrafter"/>
</dbReference>
<dbReference type="InterPro" id="IPR015172">
    <property type="entry name" value="MIF4G-like_typ-1"/>
</dbReference>
<dbReference type="InterPro" id="IPR003890">
    <property type="entry name" value="MIF4G-like_typ-3"/>
</dbReference>
<keyword evidence="3" id="KW-0507">mRNA processing</keyword>
<reference evidence="8 9" key="1">
    <citation type="journal article" date="2024" name="Nat. Commun.">
        <title>Phylogenomics reveals the evolutionary origins of lichenization in chlorophyte algae.</title>
        <authorList>
            <person name="Puginier C."/>
            <person name="Libourel C."/>
            <person name="Otte J."/>
            <person name="Skaloud P."/>
            <person name="Haon M."/>
            <person name="Grisel S."/>
            <person name="Petersen M."/>
            <person name="Berrin J.G."/>
            <person name="Delaux P.M."/>
            <person name="Dal Grande F."/>
            <person name="Keller J."/>
        </authorList>
    </citation>
    <scope>NUCLEOTIDE SEQUENCE [LARGE SCALE GENOMIC DNA]</scope>
    <source>
        <strain evidence="8 9">SAG 2036</strain>
    </source>
</reference>
<evidence type="ECO:0000259" key="7">
    <source>
        <dbReference type="SMART" id="SM00543"/>
    </source>
</evidence>
<comment type="caution">
    <text evidence="8">The sequence shown here is derived from an EMBL/GenBank/DDBJ whole genome shotgun (WGS) entry which is preliminary data.</text>
</comment>
<dbReference type="SUPFAM" id="SSF48371">
    <property type="entry name" value="ARM repeat"/>
    <property type="match status" value="3"/>
</dbReference>
<comment type="subcellular location">
    <subcellularLocation>
        <location evidence="1">Nucleus</location>
    </subcellularLocation>
</comment>
<evidence type="ECO:0000256" key="4">
    <source>
        <dbReference type="ARBA" id="ARBA00023187"/>
    </source>
</evidence>
<feature type="compositionally biased region" description="Pro residues" evidence="6">
    <location>
        <begin position="1"/>
        <end position="10"/>
    </location>
</feature>
<feature type="domain" description="MIF4G" evidence="7">
    <location>
        <begin position="55"/>
        <end position="247"/>
    </location>
</feature>
<keyword evidence="5" id="KW-0539">Nucleus</keyword>
<feature type="region of interest" description="Disordered" evidence="6">
    <location>
        <begin position="1"/>
        <end position="24"/>
    </location>
</feature>
<dbReference type="GO" id="GO:0006406">
    <property type="term" value="P:mRNA export from nucleus"/>
    <property type="evidence" value="ECO:0007669"/>
    <property type="project" value="InterPro"/>
</dbReference>
<dbReference type="GO" id="GO:0006397">
    <property type="term" value="P:mRNA processing"/>
    <property type="evidence" value="ECO:0007669"/>
    <property type="project" value="UniProtKB-KW"/>
</dbReference>
<comment type="similarity">
    <text evidence="2">Belongs to the NCBP1 family.</text>
</comment>
<keyword evidence="9" id="KW-1185">Reference proteome</keyword>
<evidence type="ECO:0000256" key="1">
    <source>
        <dbReference type="ARBA" id="ARBA00004123"/>
    </source>
</evidence>
<keyword evidence="4" id="KW-0508">mRNA splicing</keyword>
<dbReference type="GO" id="GO:0000339">
    <property type="term" value="F:RNA cap binding"/>
    <property type="evidence" value="ECO:0007669"/>
    <property type="project" value="InterPro"/>
</dbReference>
<dbReference type="Proteomes" id="UP001465755">
    <property type="component" value="Unassembled WGS sequence"/>
</dbReference>
<dbReference type="InterPro" id="IPR016024">
    <property type="entry name" value="ARM-type_fold"/>
</dbReference>
<proteinExistence type="inferred from homology"/>
<dbReference type="EMBL" id="JALJOQ010000012">
    <property type="protein sequence ID" value="KAK9811064.1"/>
    <property type="molecule type" value="Genomic_DNA"/>
</dbReference>
<evidence type="ECO:0000256" key="2">
    <source>
        <dbReference type="ARBA" id="ARBA00007413"/>
    </source>
</evidence>
<dbReference type="InterPro" id="IPR027159">
    <property type="entry name" value="CBP80"/>
</dbReference>
<accession>A0AAW1PT70</accession>